<gene>
    <name evidence="8" type="ORF">IZO911_LOCUS34268</name>
</gene>
<dbReference type="GO" id="GO:0016477">
    <property type="term" value="P:cell migration"/>
    <property type="evidence" value="ECO:0007669"/>
    <property type="project" value="TreeGrafter"/>
</dbReference>
<feature type="domain" description="SH3" evidence="7">
    <location>
        <begin position="1"/>
        <end position="61"/>
    </location>
</feature>
<accession>A0A815E0P2</accession>
<proteinExistence type="inferred from homology"/>
<evidence type="ECO:0000259" key="7">
    <source>
        <dbReference type="PROSITE" id="PS50002"/>
    </source>
</evidence>
<evidence type="ECO:0000256" key="2">
    <source>
        <dbReference type="ARBA" id="ARBA00022443"/>
    </source>
</evidence>
<dbReference type="GO" id="GO:0005737">
    <property type="term" value="C:cytoplasm"/>
    <property type="evidence" value="ECO:0007669"/>
    <property type="project" value="TreeGrafter"/>
</dbReference>
<dbReference type="PANTHER" id="PTHR10654">
    <property type="entry name" value="CAS SCAFFOLDING PROTEIN"/>
    <property type="match status" value="1"/>
</dbReference>
<dbReference type="Pfam" id="PF12026">
    <property type="entry name" value="CAS_C"/>
    <property type="match status" value="1"/>
</dbReference>
<dbReference type="InterPro" id="IPR036028">
    <property type="entry name" value="SH3-like_dom_sf"/>
</dbReference>
<dbReference type="GO" id="GO:0007169">
    <property type="term" value="P:cell surface receptor protein tyrosine kinase signaling pathway"/>
    <property type="evidence" value="ECO:0007669"/>
    <property type="project" value="TreeGrafter"/>
</dbReference>
<evidence type="ECO:0000256" key="1">
    <source>
        <dbReference type="ARBA" id="ARBA00007848"/>
    </source>
</evidence>
<dbReference type="PANTHER" id="PTHR10654:SF18">
    <property type="entry name" value="IP17195P"/>
    <property type="match status" value="1"/>
</dbReference>
<dbReference type="InterPro" id="IPR037362">
    <property type="entry name" value="CAS_fam"/>
</dbReference>
<dbReference type="SMART" id="SM00326">
    <property type="entry name" value="SH3"/>
    <property type="match status" value="1"/>
</dbReference>
<dbReference type="Pfam" id="PF14604">
    <property type="entry name" value="SH3_9"/>
    <property type="match status" value="1"/>
</dbReference>
<feature type="region of interest" description="Disordered" evidence="6">
    <location>
        <begin position="102"/>
        <end position="132"/>
    </location>
</feature>
<reference evidence="8" key="1">
    <citation type="submission" date="2021-02" db="EMBL/GenBank/DDBJ databases">
        <authorList>
            <person name="Nowell W R."/>
        </authorList>
    </citation>
    <scope>NUCLEOTIDE SEQUENCE</scope>
</reference>
<keyword evidence="4" id="KW-0130">Cell adhesion</keyword>
<dbReference type="GO" id="GO:0005886">
    <property type="term" value="C:plasma membrane"/>
    <property type="evidence" value="ECO:0007669"/>
    <property type="project" value="TreeGrafter"/>
</dbReference>
<dbReference type="SUPFAM" id="SSF50044">
    <property type="entry name" value="SH3-domain"/>
    <property type="match status" value="1"/>
</dbReference>
<evidence type="ECO:0000313" key="9">
    <source>
        <dbReference type="Proteomes" id="UP000663860"/>
    </source>
</evidence>
<dbReference type="InterPro" id="IPR001452">
    <property type="entry name" value="SH3_domain"/>
</dbReference>
<keyword evidence="2 5" id="KW-0728">SH3 domain</keyword>
<evidence type="ECO:0000256" key="4">
    <source>
        <dbReference type="ARBA" id="ARBA00022889"/>
    </source>
</evidence>
<dbReference type="Gene3D" id="1.20.120.230">
    <property type="entry name" value="Alpha-catenin/vinculin-like"/>
    <property type="match status" value="1"/>
</dbReference>
<dbReference type="Gene3D" id="2.30.30.40">
    <property type="entry name" value="SH3 Domains"/>
    <property type="match status" value="1"/>
</dbReference>
<dbReference type="AlphaFoldDB" id="A0A815E0P2"/>
<dbReference type="PROSITE" id="PS50002">
    <property type="entry name" value="SH3"/>
    <property type="match status" value="1"/>
</dbReference>
<evidence type="ECO:0000256" key="3">
    <source>
        <dbReference type="ARBA" id="ARBA00022553"/>
    </source>
</evidence>
<dbReference type="EMBL" id="CAJNOE010000668">
    <property type="protein sequence ID" value="CAF1304837.1"/>
    <property type="molecule type" value="Genomic_DNA"/>
</dbReference>
<dbReference type="Proteomes" id="UP000663860">
    <property type="component" value="Unassembled WGS sequence"/>
</dbReference>
<dbReference type="GO" id="GO:0007155">
    <property type="term" value="P:cell adhesion"/>
    <property type="evidence" value="ECO:0007669"/>
    <property type="project" value="UniProtKB-KW"/>
</dbReference>
<evidence type="ECO:0000256" key="6">
    <source>
        <dbReference type="SAM" id="MobiDB-lite"/>
    </source>
</evidence>
<comment type="similarity">
    <text evidence="1">Belongs to the CAS family.</text>
</comment>
<keyword evidence="3" id="KW-0597">Phosphoprotein</keyword>
<dbReference type="FunFam" id="2.30.30.40:FF:000009">
    <property type="entry name" value="Breast cancer anti-estrogen resistance 1"/>
    <property type="match status" value="1"/>
</dbReference>
<organism evidence="8 9">
    <name type="scientific">Adineta steineri</name>
    <dbReference type="NCBI Taxonomy" id="433720"/>
    <lineage>
        <taxon>Eukaryota</taxon>
        <taxon>Metazoa</taxon>
        <taxon>Spiralia</taxon>
        <taxon>Gnathifera</taxon>
        <taxon>Rotifera</taxon>
        <taxon>Eurotatoria</taxon>
        <taxon>Bdelloidea</taxon>
        <taxon>Adinetida</taxon>
        <taxon>Adinetidae</taxon>
        <taxon>Adineta</taxon>
    </lineage>
</organism>
<evidence type="ECO:0000256" key="5">
    <source>
        <dbReference type="PROSITE-ProRule" id="PRU00192"/>
    </source>
</evidence>
<protein>
    <recommendedName>
        <fullName evidence="7">SH3 domain-containing protein</fullName>
    </recommendedName>
</protein>
<sequence>MQLAIALYNNDVDDEDELEFLKGDILTVLIENPNGLNGWWLCQHNGKCGLCPGNRLKLISDTTTSSEIKLDKPKCSSPCLSTASMYDSLSNDYDIPITASTSSSLTTSSSEHDYDIPQGSGEKTNKKKEKKRIHLQVKSNNCSAVAPSKIYVLLTIVYYLDVISNSHTPIPNDSSPESSSRSSGIYSTNDLRLSDLSSSSSSSEFYTSTMNGSSHTHALSSSSSDIDQLQTSFRKLSIRSLLLDKYRQLLSNSNTDSINHLFISECRIFLYDYGCLLDRHTYKIFKQTLLYELEHITKNNNQRIIQLATQIIYLIKPIIELRLKQKNTSFSSIPVDVFKKLNLEPIEELTNENENKKMPTSMSTTQIYGNFQNKKSKGHTRSLQMTTSKTCHSNFLTEINNKSDDYDYIDDDYSTIPSTTTDPLVKCYHRHIREHISSMFMRYTHLSQLNRQLNETNTTALLITEGKALIVAGHKLVFVLETLHEHLRHSIKIKQIQTPLIYLTKQLCDALTSFVQLLKQFSNQNCTNIQKFQHDTQIIMNLVKKIKQQCSSV</sequence>
<dbReference type="InterPro" id="IPR021901">
    <property type="entry name" value="CAS_C"/>
</dbReference>
<evidence type="ECO:0000313" key="8">
    <source>
        <dbReference type="EMBL" id="CAF1304837.1"/>
    </source>
</evidence>
<name>A0A815E0P2_9BILA</name>
<comment type="caution">
    <text evidence="8">The sequence shown here is derived from an EMBL/GenBank/DDBJ whole genome shotgun (WGS) entry which is preliminary data.</text>
</comment>